<name>A0A0F5YDB1_9CYAN</name>
<dbReference type="GO" id="GO:0005576">
    <property type="term" value="C:extracellular region"/>
    <property type="evidence" value="ECO:0007669"/>
    <property type="project" value="UniProtKB-SubCell"/>
</dbReference>
<dbReference type="GO" id="GO:0005509">
    <property type="term" value="F:calcium ion binding"/>
    <property type="evidence" value="ECO:0007669"/>
    <property type="project" value="InterPro"/>
</dbReference>
<dbReference type="Gene3D" id="2.60.120.380">
    <property type="match status" value="2"/>
</dbReference>
<keyword evidence="2" id="KW-0964">Secreted</keyword>
<dbReference type="PANTHER" id="PTHR38340:SF1">
    <property type="entry name" value="S-LAYER PROTEIN"/>
    <property type="match status" value="1"/>
</dbReference>
<dbReference type="InterPro" id="IPR050557">
    <property type="entry name" value="RTX_toxin/Mannuronan_C5-epim"/>
</dbReference>
<feature type="compositionally biased region" description="Acidic residues" evidence="3">
    <location>
        <begin position="1312"/>
        <end position="1321"/>
    </location>
</feature>
<accession>A0A0F5YDB1</accession>
<dbReference type="EMBL" id="LATL02000156">
    <property type="protein sequence ID" value="KKD36899.1"/>
    <property type="molecule type" value="Genomic_DNA"/>
</dbReference>
<sequence length="1430" mass="150740">MTGTFNGDRTELRDTILTPELVESLGEQAGASTLILSLQTTGEIPEEGLEVTINSDVALADYFRNLGSRPLTVGGEVLDAVYDPETGAASGIRLRVNSPNTLIALNLTNKPEIETDGPEDATFTLEAGEGYSVSSEMGSSTVTFYDSLETAPEPETSPQISLTVSETALVESVGNTTTLTFNVDGEVPSDGILVYVNSTSGNFGDLGEFDVFNAEISGGAVPFANFSASGFYFKILEDGASITLPAFDETTNPEIEEGIVEGVQAFSFEVVEGPGYTIDPEASGFDVTIADNPDSKLQVSYTIEPVTLIESETTVGVHTFSLSSPPPEEGVTISVSAPMLAEFDLDSIEVIGGEIVSVNEGLDGFEFKLTSQTATINLPVAADGETEGLEEATFTVEAGDSYQVNPEAGTATFNLVDVTDEVPPPTEVTEPNDIIPLAFNTGLGENNPELSITSTIDHETSNFYETENGRLYIDFTEDVDFYKVDLKAGDILSLDADANQFEPGRKVDPWLRIFTEDGTEVASNDDGAAPDEIFNSGFEPYIEFTAPEDGSYYVGVALYNNGEYDPLVPGSGTGNFDAEPDGYGPGEYTLNFALNNPNAFTPEPTEIPASTGEGPVISLFGVTGTYQNDFENDEYGILSPSLVETAPEDAGSALNFVLTANGEVPEGGIEVYINSDIAFPDYFGGLEDEEFGQDYAVPYGGNLNNKPFTRGGQFLDAVYDENGQATGFKFRLEESFATISLNPSNRAEPETDGPETATFFLEESAGYNVSPFNSSTVTFYDTIDQAPVPTTTPEVSLEITPTELIESEETEFTLNFSLSEAPPAEGVQVYVSTGTANALSEFSIFEADIDGGVAIPDGNISGFYFQMFAPTASITLPVFNSVDDIEGIEEYNFTIEPGAGYTVNPDSSSAVVTIKDTPDSQIQVSLTTEPEVLVESEETVSVHNFSLSAEPPEEGVTVSVNAPNLSEFNLDGIVVEGGEISNVADDSFDLTLTAKDATISLPVANDGEDESPEEVTFSLEAGTGYQVDPEGETATFSIVDTPEQAATSRDEANDTIAKAIATGLTSGNSNVSFEGEIGQYFAEDEEGNSLTVDASEDVDMYSFALNAGDTIKIDVDSFEYEVEYFDVPQRLDSHLRLFDGEGNELASVNNAGAADEVFSGTRDPYLEFTATETGTYFVGVSQWGNTIYDPFEAGTGSGRISPLTGVNIGEYEIAFDLVPGEDGGDEPDIVGTDDADTLVGDGENNSIDALGGDDLVAGLLGDDTIFGGEGDDVLRGDANSRSPGGSDGGDDVISGGAGNDRIGGKGGNDLLSGDEGDDEIFGDAGDDTIMGVTGNDTLTGDDFSGGSGSDLFVFGSGDGTDLITDFDVTEDFIGLVEGELTFEELSITNSDAGAMISVSGSGETLAVLSGVDADILTPELFLVTPNVSFG</sequence>
<comment type="subcellular location">
    <subcellularLocation>
        <location evidence="1">Secreted</location>
    </subcellularLocation>
</comment>
<evidence type="ECO:0000313" key="5">
    <source>
        <dbReference type="EMBL" id="KKD36899.1"/>
    </source>
</evidence>
<feature type="domain" description="Peptidase C-terminal archaeal/bacterial" evidence="4">
    <location>
        <begin position="478"/>
        <end position="556"/>
    </location>
</feature>
<dbReference type="Pfam" id="PF04151">
    <property type="entry name" value="PPC"/>
    <property type="match status" value="2"/>
</dbReference>
<evidence type="ECO:0000313" key="6">
    <source>
        <dbReference type="Proteomes" id="UP000033607"/>
    </source>
</evidence>
<dbReference type="InterPro" id="IPR007280">
    <property type="entry name" value="Peptidase_C_arc/bac"/>
</dbReference>
<dbReference type="PATRIC" id="fig|1637645.4.peg.3169"/>
<dbReference type="InterPro" id="IPR001343">
    <property type="entry name" value="Hemolysn_Ca-bd"/>
</dbReference>
<dbReference type="SUPFAM" id="SSF51120">
    <property type="entry name" value="beta-Roll"/>
    <property type="match status" value="2"/>
</dbReference>
<protein>
    <recommendedName>
        <fullName evidence="4">Peptidase C-terminal archaeal/bacterial domain-containing protein</fullName>
    </recommendedName>
</protein>
<evidence type="ECO:0000259" key="4">
    <source>
        <dbReference type="Pfam" id="PF04151"/>
    </source>
</evidence>
<dbReference type="PRINTS" id="PR00313">
    <property type="entry name" value="CABNDNGRPT"/>
</dbReference>
<organism evidence="5 6">
    <name type="scientific">Limnoraphis robusta CS-951</name>
    <dbReference type="NCBI Taxonomy" id="1637645"/>
    <lineage>
        <taxon>Bacteria</taxon>
        <taxon>Bacillati</taxon>
        <taxon>Cyanobacteriota</taxon>
        <taxon>Cyanophyceae</taxon>
        <taxon>Oscillatoriophycideae</taxon>
        <taxon>Oscillatoriales</taxon>
        <taxon>Sirenicapillariaceae</taxon>
        <taxon>Limnoraphis</taxon>
    </lineage>
</organism>
<comment type="caution">
    <text evidence="5">The sequence shown here is derived from an EMBL/GenBank/DDBJ whole genome shotgun (WGS) entry which is preliminary data.</text>
</comment>
<evidence type="ECO:0000256" key="2">
    <source>
        <dbReference type="ARBA" id="ARBA00022525"/>
    </source>
</evidence>
<dbReference type="Pfam" id="PF00353">
    <property type="entry name" value="HemolysinCabind"/>
    <property type="match status" value="2"/>
</dbReference>
<dbReference type="Gene3D" id="2.150.10.10">
    <property type="entry name" value="Serralysin-like metalloprotease, C-terminal"/>
    <property type="match status" value="1"/>
</dbReference>
<reference evidence="5 6" key="1">
    <citation type="submission" date="2015-06" db="EMBL/GenBank/DDBJ databases">
        <title>Draft genome assembly of filamentous brackish cyanobacterium Limnoraphis robusta strain CS-951.</title>
        <authorList>
            <person name="Willis A."/>
            <person name="Parks M."/>
            <person name="Burford M.A."/>
        </authorList>
    </citation>
    <scope>NUCLEOTIDE SEQUENCE [LARGE SCALE GENOMIC DNA]</scope>
    <source>
        <strain evidence="5 6">CS-951</strain>
    </source>
</reference>
<evidence type="ECO:0000256" key="1">
    <source>
        <dbReference type="ARBA" id="ARBA00004613"/>
    </source>
</evidence>
<dbReference type="PANTHER" id="PTHR38340">
    <property type="entry name" value="S-LAYER PROTEIN"/>
    <property type="match status" value="1"/>
</dbReference>
<dbReference type="Proteomes" id="UP000033607">
    <property type="component" value="Unassembled WGS sequence"/>
</dbReference>
<dbReference type="InterPro" id="IPR011049">
    <property type="entry name" value="Serralysin-like_metalloprot_C"/>
</dbReference>
<proteinExistence type="predicted"/>
<feature type="domain" description="Peptidase C-terminal archaeal/bacterial" evidence="4">
    <location>
        <begin position="1097"/>
        <end position="1181"/>
    </location>
</feature>
<evidence type="ECO:0000256" key="3">
    <source>
        <dbReference type="SAM" id="MobiDB-lite"/>
    </source>
</evidence>
<feature type="region of interest" description="Disordered" evidence="3">
    <location>
        <begin position="1270"/>
        <end position="1321"/>
    </location>
</feature>
<gene>
    <name evidence="5" type="ORF">WN50_17270</name>
</gene>